<evidence type="ECO:0000313" key="4">
    <source>
        <dbReference type="Proteomes" id="UP000681340"/>
    </source>
</evidence>
<accession>A0A919SJX4</accession>
<evidence type="ECO:0000256" key="1">
    <source>
        <dbReference type="SAM" id="SignalP"/>
    </source>
</evidence>
<proteinExistence type="predicted"/>
<organism evidence="3 4">
    <name type="scientific">Actinoplanes auranticolor</name>
    <dbReference type="NCBI Taxonomy" id="47988"/>
    <lineage>
        <taxon>Bacteria</taxon>
        <taxon>Bacillati</taxon>
        <taxon>Actinomycetota</taxon>
        <taxon>Actinomycetes</taxon>
        <taxon>Micromonosporales</taxon>
        <taxon>Micromonosporaceae</taxon>
        <taxon>Actinoplanes</taxon>
    </lineage>
</organism>
<dbReference type="InterPro" id="IPR036365">
    <property type="entry name" value="PGBD-like_sf"/>
</dbReference>
<dbReference type="PANTHER" id="PTHR30469:SF38">
    <property type="entry name" value="HLYD FAMILY SECRETION PROTEIN"/>
    <property type="match status" value="1"/>
</dbReference>
<dbReference type="SUPFAM" id="SSF47090">
    <property type="entry name" value="PGBD-like"/>
    <property type="match status" value="1"/>
</dbReference>
<dbReference type="AlphaFoldDB" id="A0A919SJX4"/>
<dbReference type="InterPro" id="IPR002477">
    <property type="entry name" value="Peptidoglycan-bd-like"/>
</dbReference>
<evidence type="ECO:0000313" key="3">
    <source>
        <dbReference type="EMBL" id="GIM73325.1"/>
    </source>
</evidence>
<dbReference type="Proteomes" id="UP000681340">
    <property type="component" value="Unassembled WGS sequence"/>
</dbReference>
<dbReference type="GO" id="GO:0015562">
    <property type="term" value="F:efflux transmembrane transporter activity"/>
    <property type="evidence" value="ECO:0007669"/>
    <property type="project" value="TreeGrafter"/>
</dbReference>
<keyword evidence="1" id="KW-0732">Signal</keyword>
<feature type="signal peptide" evidence="1">
    <location>
        <begin position="1"/>
        <end position="21"/>
    </location>
</feature>
<dbReference type="PANTHER" id="PTHR30469">
    <property type="entry name" value="MULTIDRUG RESISTANCE PROTEIN MDTA"/>
    <property type="match status" value="1"/>
</dbReference>
<sequence length="346" mass="34970">MSRRTVYAAAAVALTAGAAAAVVVALPDAQEQAEASAPAATAVVKKETLVDTETTDGELGYGDPTAHACRVSGTVTALAAEGATVTRGKALYRIDDDPVVLLYGSLPAYRTLSSGDTGRDVKQFEQNLWALGYRGFTVDRTYSSATASAVRDWQEDLGLAETGTVDPARIVYASGAVRVDSRAAEPGDVVQPGTDLLETTGTGRVATVELDISDQRLARKGAAVRVTLPDGKEVAGTIKGVETVVTPAEGQQEASTSLSVTIGFARAPAGLDQASVSVEFTAAKRPGVLTVPVAALLALAEGGYGLEVVDGGAGSITAAETGLFAAGRVEVSGGGIAAGTTVGMPS</sequence>
<keyword evidence="4" id="KW-1185">Reference proteome</keyword>
<comment type="caution">
    <text evidence="3">The sequence shown here is derived from an EMBL/GenBank/DDBJ whole genome shotgun (WGS) entry which is preliminary data.</text>
</comment>
<dbReference type="RefSeq" id="WP_212991481.1">
    <property type="nucleotide sequence ID" value="NZ_BAABEA010000054.1"/>
</dbReference>
<dbReference type="Pfam" id="PF01471">
    <property type="entry name" value="PG_binding_1"/>
    <property type="match status" value="1"/>
</dbReference>
<dbReference type="GO" id="GO:1990281">
    <property type="term" value="C:efflux pump complex"/>
    <property type="evidence" value="ECO:0007669"/>
    <property type="project" value="TreeGrafter"/>
</dbReference>
<gene>
    <name evidence="3" type="ORF">Aau02nite_55470</name>
</gene>
<dbReference type="EMBL" id="BOQL01000044">
    <property type="protein sequence ID" value="GIM73325.1"/>
    <property type="molecule type" value="Genomic_DNA"/>
</dbReference>
<dbReference type="InterPro" id="IPR036366">
    <property type="entry name" value="PGBDSf"/>
</dbReference>
<reference evidence="3" key="1">
    <citation type="submission" date="2021-03" db="EMBL/GenBank/DDBJ databases">
        <title>Whole genome shotgun sequence of Actinoplanes auranticolor NBRC 12245.</title>
        <authorList>
            <person name="Komaki H."/>
            <person name="Tamura T."/>
        </authorList>
    </citation>
    <scope>NUCLEOTIDE SEQUENCE</scope>
    <source>
        <strain evidence="3">NBRC 12245</strain>
    </source>
</reference>
<protein>
    <submittedName>
        <fullName evidence="3">Peptidoglycan-binding protein</fullName>
    </submittedName>
</protein>
<feature type="domain" description="Peptidoglycan binding-like" evidence="2">
    <location>
        <begin position="118"/>
        <end position="168"/>
    </location>
</feature>
<name>A0A919SJX4_9ACTN</name>
<feature type="chain" id="PRO_5038636248" evidence="1">
    <location>
        <begin position="22"/>
        <end position="346"/>
    </location>
</feature>
<dbReference type="Gene3D" id="1.10.101.10">
    <property type="entry name" value="PGBD-like superfamily/PGBD"/>
    <property type="match status" value="1"/>
</dbReference>
<evidence type="ECO:0000259" key="2">
    <source>
        <dbReference type="Pfam" id="PF01471"/>
    </source>
</evidence>